<feature type="compositionally biased region" description="Acidic residues" evidence="1">
    <location>
        <begin position="26"/>
        <end position="35"/>
    </location>
</feature>
<proteinExistence type="predicted"/>
<keyword evidence="3" id="KW-1185">Reference proteome</keyword>
<evidence type="ECO:0000256" key="1">
    <source>
        <dbReference type="SAM" id="MobiDB-lite"/>
    </source>
</evidence>
<dbReference type="Proteomes" id="UP000489600">
    <property type="component" value="Unassembled WGS sequence"/>
</dbReference>
<organism evidence="2 3">
    <name type="scientific">Arabis nemorensis</name>
    <dbReference type="NCBI Taxonomy" id="586526"/>
    <lineage>
        <taxon>Eukaryota</taxon>
        <taxon>Viridiplantae</taxon>
        <taxon>Streptophyta</taxon>
        <taxon>Embryophyta</taxon>
        <taxon>Tracheophyta</taxon>
        <taxon>Spermatophyta</taxon>
        <taxon>Magnoliopsida</taxon>
        <taxon>eudicotyledons</taxon>
        <taxon>Gunneridae</taxon>
        <taxon>Pentapetalae</taxon>
        <taxon>rosids</taxon>
        <taxon>malvids</taxon>
        <taxon>Brassicales</taxon>
        <taxon>Brassicaceae</taxon>
        <taxon>Arabideae</taxon>
        <taxon>Arabis</taxon>
    </lineage>
</organism>
<evidence type="ECO:0000313" key="3">
    <source>
        <dbReference type="Proteomes" id="UP000489600"/>
    </source>
</evidence>
<protein>
    <submittedName>
        <fullName evidence="2">Uncharacterized protein</fullName>
    </submittedName>
</protein>
<evidence type="ECO:0000313" key="2">
    <source>
        <dbReference type="EMBL" id="VVA92870.1"/>
    </source>
</evidence>
<feature type="compositionally biased region" description="Basic and acidic residues" evidence="1">
    <location>
        <begin position="8"/>
        <end position="25"/>
    </location>
</feature>
<name>A0A565AUV1_9BRAS</name>
<reference evidence="2" key="1">
    <citation type="submission" date="2019-07" db="EMBL/GenBank/DDBJ databases">
        <authorList>
            <person name="Dittberner H."/>
        </authorList>
    </citation>
    <scope>NUCLEOTIDE SEQUENCE [LARGE SCALE GENOMIC DNA]</scope>
</reference>
<dbReference type="AlphaFoldDB" id="A0A565AUV1"/>
<accession>A0A565AUV1</accession>
<gene>
    <name evidence="2" type="ORF">ANE_LOCUS3315</name>
</gene>
<feature type="region of interest" description="Disordered" evidence="1">
    <location>
        <begin position="1"/>
        <end position="43"/>
    </location>
</feature>
<sequence>MSITASLGRDHEKDEDSDAAAKEDDGQVEGCEEEEKGASDDIDYHCGNEKIVEGTITIVAN</sequence>
<dbReference type="EMBL" id="CABITT030000001">
    <property type="protein sequence ID" value="VVA92870.1"/>
    <property type="molecule type" value="Genomic_DNA"/>
</dbReference>
<comment type="caution">
    <text evidence="2">The sequence shown here is derived from an EMBL/GenBank/DDBJ whole genome shotgun (WGS) entry which is preliminary data.</text>
</comment>